<dbReference type="PIRSF" id="PIRSF000728">
    <property type="entry name" value="NAGK"/>
    <property type="match status" value="1"/>
</dbReference>
<evidence type="ECO:0000256" key="7">
    <source>
        <dbReference type="ARBA" id="ARBA00022840"/>
    </source>
</evidence>
<evidence type="ECO:0000256" key="9">
    <source>
        <dbReference type="HAMAP-Rule" id="MF_00082"/>
    </source>
</evidence>
<dbReference type="Gene3D" id="3.40.1160.10">
    <property type="entry name" value="Acetylglutamate kinase-like"/>
    <property type="match status" value="1"/>
</dbReference>
<dbReference type="InterPro" id="IPR001048">
    <property type="entry name" value="Asp/Glu/Uridylate_kinase"/>
</dbReference>
<feature type="binding site" evidence="9">
    <location>
        <begin position="42"/>
        <end position="43"/>
    </location>
    <ligand>
        <name>substrate</name>
    </ligand>
</feature>
<proteinExistence type="inferred from homology"/>
<dbReference type="UniPathway" id="UPA00068">
    <property type="reaction ID" value="UER00107"/>
</dbReference>
<dbReference type="AlphaFoldDB" id="A0A0M2SQU7"/>
<evidence type="ECO:0000256" key="4">
    <source>
        <dbReference type="ARBA" id="ARBA00022679"/>
    </source>
</evidence>
<dbReference type="PATRIC" id="fig|1408103.3.peg.3627"/>
<comment type="caution">
    <text evidence="11">The sequence shown here is derived from an EMBL/GenBank/DDBJ whole genome shotgun (WGS) entry which is preliminary data.</text>
</comment>
<reference evidence="11 12" key="1">
    <citation type="submission" date="2015-04" db="EMBL/GenBank/DDBJ databases">
        <title>Taxonomic description and genome sequence of Bacillus campisalis sp. nov., a novel member of the genus Bacillus isolated from solar saltern.</title>
        <authorList>
            <person name="Mathan Kumar R."/>
            <person name="Kaur G."/>
            <person name="Kumar A."/>
            <person name="Singh N.K."/>
            <person name="Kaur N."/>
            <person name="Kumar N."/>
            <person name="Mayilraj S."/>
        </authorList>
    </citation>
    <scope>NUCLEOTIDE SEQUENCE [LARGE SCALE GENOMIC DNA]</scope>
    <source>
        <strain evidence="11 12">SA2-6</strain>
    </source>
</reference>
<dbReference type="PANTHER" id="PTHR23342">
    <property type="entry name" value="N-ACETYLGLUTAMATE SYNTHASE"/>
    <property type="match status" value="1"/>
</dbReference>
<dbReference type="PANTHER" id="PTHR23342:SF0">
    <property type="entry name" value="N-ACETYLGLUTAMATE SYNTHASE, MITOCHONDRIAL"/>
    <property type="match status" value="1"/>
</dbReference>
<dbReference type="InterPro" id="IPR037528">
    <property type="entry name" value="ArgB"/>
</dbReference>
<gene>
    <name evidence="9" type="primary">argB</name>
    <name evidence="11" type="ORF">WQ57_16290</name>
</gene>
<keyword evidence="12" id="KW-1185">Reference proteome</keyword>
<organism evidence="11 12">
    <name type="scientific">Mesobacillus campisalis</name>
    <dbReference type="NCBI Taxonomy" id="1408103"/>
    <lineage>
        <taxon>Bacteria</taxon>
        <taxon>Bacillati</taxon>
        <taxon>Bacillota</taxon>
        <taxon>Bacilli</taxon>
        <taxon>Bacillales</taxon>
        <taxon>Bacillaceae</taxon>
        <taxon>Mesobacillus</taxon>
    </lineage>
</organism>
<dbReference type="EMBL" id="LAYY01000019">
    <property type="protein sequence ID" value="KKK36944.1"/>
    <property type="molecule type" value="Genomic_DNA"/>
</dbReference>
<evidence type="ECO:0000256" key="1">
    <source>
        <dbReference type="ARBA" id="ARBA00004828"/>
    </source>
</evidence>
<evidence type="ECO:0000259" key="10">
    <source>
        <dbReference type="Pfam" id="PF00696"/>
    </source>
</evidence>
<evidence type="ECO:0000313" key="12">
    <source>
        <dbReference type="Proteomes" id="UP000034166"/>
    </source>
</evidence>
<dbReference type="NCBIfam" id="TIGR00761">
    <property type="entry name" value="argB"/>
    <property type="match status" value="1"/>
</dbReference>
<dbReference type="OrthoDB" id="9803155at2"/>
<dbReference type="FunFam" id="3.40.1160.10:FF:000004">
    <property type="entry name" value="Acetylglutamate kinase"/>
    <property type="match status" value="1"/>
</dbReference>
<feature type="binding site" evidence="9">
    <location>
        <position position="64"/>
    </location>
    <ligand>
        <name>substrate</name>
    </ligand>
</feature>
<dbReference type="Pfam" id="PF00696">
    <property type="entry name" value="AA_kinase"/>
    <property type="match status" value="1"/>
</dbReference>
<keyword evidence="5 9" id="KW-0547">Nucleotide-binding</keyword>
<keyword evidence="3 9" id="KW-0028">Amino-acid biosynthesis</keyword>
<dbReference type="RefSeq" id="WP_046524828.1">
    <property type="nucleotide sequence ID" value="NZ_LAYY01000019.1"/>
</dbReference>
<evidence type="ECO:0000256" key="5">
    <source>
        <dbReference type="ARBA" id="ARBA00022741"/>
    </source>
</evidence>
<evidence type="ECO:0000256" key="8">
    <source>
        <dbReference type="ARBA" id="ARBA00048141"/>
    </source>
</evidence>
<dbReference type="GO" id="GO:0005524">
    <property type="term" value="F:ATP binding"/>
    <property type="evidence" value="ECO:0007669"/>
    <property type="project" value="UniProtKB-UniRule"/>
</dbReference>
<keyword evidence="4 9" id="KW-0808">Transferase</keyword>
<keyword evidence="6 9" id="KW-0418">Kinase</keyword>
<comment type="subcellular location">
    <subcellularLocation>
        <location evidence="9">Cytoplasm</location>
    </subcellularLocation>
</comment>
<evidence type="ECO:0000313" key="11">
    <source>
        <dbReference type="EMBL" id="KKK36944.1"/>
    </source>
</evidence>
<dbReference type="GO" id="GO:0003991">
    <property type="term" value="F:acetylglutamate kinase activity"/>
    <property type="evidence" value="ECO:0007669"/>
    <property type="project" value="UniProtKB-UniRule"/>
</dbReference>
<dbReference type="EC" id="2.7.2.8" evidence="9"/>
<dbReference type="GO" id="GO:0005737">
    <property type="term" value="C:cytoplasm"/>
    <property type="evidence" value="ECO:0007669"/>
    <property type="project" value="UniProtKB-SubCell"/>
</dbReference>
<comment type="function">
    <text evidence="9">Catalyzes the ATP-dependent phosphorylation of N-acetyl-L-glutamate.</text>
</comment>
<name>A0A0M2SQU7_9BACI</name>
<keyword evidence="2 9" id="KW-0055">Arginine biosynthesis</keyword>
<evidence type="ECO:0000256" key="6">
    <source>
        <dbReference type="ARBA" id="ARBA00022777"/>
    </source>
</evidence>
<feature type="binding site" evidence="9">
    <location>
        <position position="157"/>
    </location>
    <ligand>
        <name>substrate</name>
    </ligand>
</feature>
<sequence>MQKKKIVIKCGGSVIDELSSAFFGSIASLMNHGYEPVIVHGGGPAINAMLELYQIEPKFNNGLRVTCEKTMEVVELVLSGKTNRQLVHLLEENGLDAIGLNGSDSKCLVADYINKAELGLVGQITMVNGSIISKLTEEGLIPVITPVAVSEDGSRLNINADYAAAAVAKAIGADRCLFVTNVDGIMIEGSLIAEASVSEIKSYVSKGHIYGGMIPKVESAVSVLETGIDKVMIVSGKKEFYQNENWSGTAITGKAGVLK</sequence>
<keyword evidence="9" id="KW-0963">Cytoplasm</keyword>
<comment type="similarity">
    <text evidence="9">Belongs to the acetylglutamate kinase family. ArgB subfamily.</text>
</comment>
<dbReference type="CDD" id="cd04238">
    <property type="entry name" value="AAK_NAGK-like"/>
    <property type="match status" value="1"/>
</dbReference>
<feature type="site" description="Transition state stabilizer" evidence="9">
    <location>
        <position position="216"/>
    </location>
</feature>
<comment type="pathway">
    <text evidence="1 9">Amino-acid biosynthesis; L-arginine biosynthesis; N(2)-acetyl-L-ornithine from L-glutamate: step 2/4.</text>
</comment>
<dbReference type="Proteomes" id="UP000034166">
    <property type="component" value="Unassembled WGS sequence"/>
</dbReference>
<protein>
    <recommendedName>
        <fullName evidence="9">Acetylglutamate kinase</fullName>
        <ecNumber evidence="9">2.7.2.8</ecNumber>
    </recommendedName>
    <alternativeName>
        <fullName evidence="9">N-acetyl-L-glutamate 5-phosphotransferase</fullName>
    </alternativeName>
    <alternativeName>
        <fullName evidence="9">NAG kinase</fullName>
        <shortName evidence="9">NAGK</shortName>
    </alternativeName>
</protein>
<evidence type="ECO:0000256" key="2">
    <source>
        <dbReference type="ARBA" id="ARBA00022571"/>
    </source>
</evidence>
<dbReference type="GO" id="GO:0042450">
    <property type="term" value="P:L-arginine biosynthetic process via ornithine"/>
    <property type="evidence" value="ECO:0007669"/>
    <property type="project" value="UniProtKB-UniRule"/>
</dbReference>
<dbReference type="InterPro" id="IPR004662">
    <property type="entry name" value="AcgluKinase_fam"/>
</dbReference>
<keyword evidence="7 9" id="KW-0067">ATP-binding</keyword>
<feature type="domain" description="Aspartate/glutamate/uridylate kinase" evidence="10">
    <location>
        <begin position="4"/>
        <end position="235"/>
    </location>
</feature>
<dbReference type="InterPro" id="IPR036393">
    <property type="entry name" value="AceGlu_kinase-like_sf"/>
</dbReference>
<comment type="catalytic activity">
    <reaction evidence="8 9">
        <text>N-acetyl-L-glutamate + ATP = N-acetyl-L-glutamyl 5-phosphate + ADP</text>
        <dbReference type="Rhea" id="RHEA:14629"/>
        <dbReference type="ChEBI" id="CHEBI:30616"/>
        <dbReference type="ChEBI" id="CHEBI:44337"/>
        <dbReference type="ChEBI" id="CHEBI:57936"/>
        <dbReference type="ChEBI" id="CHEBI:456216"/>
        <dbReference type="EC" id="2.7.2.8"/>
    </reaction>
</comment>
<feature type="site" description="Transition state stabilizer" evidence="9">
    <location>
        <position position="9"/>
    </location>
</feature>
<dbReference type="SUPFAM" id="SSF53633">
    <property type="entry name" value="Carbamate kinase-like"/>
    <property type="match status" value="1"/>
</dbReference>
<accession>A0A0M2SQU7</accession>
<evidence type="ECO:0000256" key="3">
    <source>
        <dbReference type="ARBA" id="ARBA00022605"/>
    </source>
</evidence>
<dbReference type="HAMAP" id="MF_00082">
    <property type="entry name" value="ArgB"/>
    <property type="match status" value="1"/>
</dbReference>